<dbReference type="InterPro" id="IPR007219">
    <property type="entry name" value="XnlR_reg_dom"/>
</dbReference>
<feature type="compositionally biased region" description="Basic residues" evidence="3">
    <location>
        <begin position="70"/>
        <end position="79"/>
    </location>
</feature>
<keyword evidence="6" id="KW-1185">Reference proteome</keyword>
<dbReference type="InterPro" id="IPR052761">
    <property type="entry name" value="Fungal_Detox/Toxin_TFs"/>
</dbReference>
<dbReference type="CDD" id="cd00067">
    <property type="entry name" value="GAL4"/>
    <property type="match status" value="1"/>
</dbReference>
<feature type="region of interest" description="Disordered" evidence="3">
    <location>
        <begin position="649"/>
        <end position="686"/>
    </location>
</feature>
<evidence type="ECO:0000313" key="5">
    <source>
        <dbReference type="EMBL" id="KAF3067684.1"/>
    </source>
</evidence>
<evidence type="ECO:0000256" key="3">
    <source>
        <dbReference type="SAM" id="MobiDB-lite"/>
    </source>
</evidence>
<protein>
    <recommendedName>
        <fullName evidence="4">Zn(2)-C6 fungal-type domain-containing protein</fullName>
    </recommendedName>
</protein>
<dbReference type="InterPro" id="IPR001138">
    <property type="entry name" value="Zn2Cys6_DnaBD"/>
</dbReference>
<gene>
    <name evidence="5" type="ORF">CFAM422_008572</name>
</gene>
<evidence type="ECO:0000259" key="4">
    <source>
        <dbReference type="PROSITE" id="PS50048"/>
    </source>
</evidence>
<dbReference type="Gene3D" id="4.10.240.10">
    <property type="entry name" value="Zn(2)-C6 fungal-type DNA-binding domain"/>
    <property type="match status" value="1"/>
</dbReference>
<dbReference type="Pfam" id="PF04082">
    <property type="entry name" value="Fungal_trans"/>
    <property type="match status" value="1"/>
</dbReference>
<dbReference type="SMART" id="SM00906">
    <property type="entry name" value="Fungal_trans"/>
    <property type="match status" value="1"/>
</dbReference>
<dbReference type="EMBL" id="QLNT01000015">
    <property type="protein sequence ID" value="KAF3067684.1"/>
    <property type="molecule type" value="Genomic_DNA"/>
</dbReference>
<sequence length="747" mass="83489">MESGESLHAARPNSNAWGSSGGARVAPRIRSRVACQPCNQRKVRCDVVQTGGNACSNCQRDGGSCVVLPRKKHRPRRKRDSQFTSQKAAGNTAGISYSKAASASGGLVDPQVGAIPVEDPPGYPYGETFSASLPSSRNNVMGVGEAQGRSATDTILPEDGPFTYIGKQPIRILTIMTWERYLIISIGDRRGPRHSVYDLCHPETPEDARYLPPDTVISSSHKPHELEYMRLQGVFSRLPDDVCDELIRCYFHHVHFFLPIIDAPAFLNEYCSNGSRNISLLLYWSILLAAANFVDADVLQKAGFSSRKAMKTAMYERAKCLYDFDRGTEKLVLIQSVILLGFWYTDPQDHTGAWYWIGIAISLSQNIGLHRSSRLGSRAPQKSLPARESLMRRIWWACVVRDRWVSLARGRPMRIHSEDCDTPLPVVEDIMNELESVVGRARSNFVPVESRALAEMWIRLVRICDTLGHILRVHYCVNGGIPSITEIDRYAQELQALAQEDAVPVDSSESLTINAIQIDLLYQATIAVLYRPYVLNRSTPLPSGAHSLWQKIATSRAREAASNTNGLLQSLIEVDGIRYLKPMMITAMIPAMQIHLYDCKSSNALTRGLAENKLQLHMLVLSNLRETYWSADVTYRLFDRAQNILKKSNSQVEKPPIKNADNSRDSTHLQQSQPQLLPPTEPPLLPTPEPTVLVGEQQYANTWFNGSPQFRDVDQLLSPGFYLSEDGFSEFLLSYEDAVVYDPLVLG</sequence>
<dbReference type="GO" id="GO:0003677">
    <property type="term" value="F:DNA binding"/>
    <property type="evidence" value="ECO:0007669"/>
    <property type="project" value="InterPro"/>
</dbReference>
<dbReference type="AlphaFoldDB" id="A0A9P4X994"/>
<dbReference type="CDD" id="cd12148">
    <property type="entry name" value="fungal_TF_MHR"/>
    <property type="match status" value="1"/>
</dbReference>
<feature type="region of interest" description="Disordered" evidence="3">
    <location>
        <begin position="1"/>
        <end position="23"/>
    </location>
</feature>
<dbReference type="GO" id="GO:0008270">
    <property type="term" value="F:zinc ion binding"/>
    <property type="evidence" value="ECO:0007669"/>
    <property type="project" value="InterPro"/>
</dbReference>
<evidence type="ECO:0000256" key="2">
    <source>
        <dbReference type="ARBA" id="ARBA00023242"/>
    </source>
</evidence>
<evidence type="ECO:0000256" key="1">
    <source>
        <dbReference type="ARBA" id="ARBA00022723"/>
    </source>
</evidence>
<dbReference type="Proteomes" id="UP000801864">
    <property type="component" value="Unassembled WGS sequence"/>
</dbReference>
<feature type="compositionally biased region" description="Pro residues" evidence="3">
    <location>
        <begin position="676"/>
        <end position="686"/>
    </location>
</feature>
<evidence type="ECO:0000313" key="6">
    <source>
        <dbReference type="Proteomes" id="UP000801864"/>
    </source>
</evidence>
<reference evidence="5 6" key="1">
    <citation type="submission" date="2018-06" db="EMBL/GenBank/DDBJ databases">
        <title>Genome analysis of cellulolytic fungus Trichoderma lentiforme CFAM-422.</title>
        <authorList>
            <person name="Steindorff A.S."/>
            <person name="Formighieri E.F."/>
            <person name="Midorikawa G.E.O."/>
            <person name="Tamietti M.S."/>
            <person name="Ramos E.Z."/>
            <person name="Silva A.S."/>
            <person name="Bon E.P.S."/>
            <person name="Mendes T.D."/>
            <person name="Damaso M.C.T."/>
            <person name="Favaro L.C.L."/>
        </authorList>
    </citation>
    <scope>NUCLEOTIDE SEQUENCE [LARGE SCALE GENOMIC DNA]</scope>
    <source>
        <strain evidence="5 6">CFAM-422</strain>
    </source>
</reference>
<dbReference type="SMART" id="SM00066">
    <property type="entry name" value="GAL4"/>
    <property type="match status" value="1"/>
</dbReference>
<name>A0A9P4X994_9HYPO</name>
<dbReference type="GO" id="GO:0006351">
    <property type="term" value="P:DNA-templated transcription"/>
    <property type="evidence" value="ECO:0007669"/>
    <property type="project" value="InterPro"/>
</dbReference>
<dbReference type="InterPro" id="IPR036864">
    <property type="entry name" value="Zn2-C6_fun-type_DNA-bd_sf"/>
</dbReference>
<accession>A0A9P4X994</accession>
<proteinExistence type="predicted"/>
<keyword evidence="1" id="KW-0479">Metal-binding</keyword>
<dbReference type="PANTHER" id="PTHR47425:SF3">
    <property type="entry name" value="ZN(II)2CYS6 TRANSCRIPTION FACTOR (EUROFUNG)"/>
    <property type="match status" value="1"/>
</dbReference>
<dbReference type="PROSITE" id="PS50048">
    <property type="entry name" value="ZN2_CY6_FUNGAL_2"/>
    <property type="match status" value="1"/>
</dbReference>
<dbReference type="SUPFAM" id="SSF57701">
    <property type="entry name" value="Zn2/Cys6 DNA-binding domain"/>
    <property type="match status" value="1"/>
</dbReference>
<feature type="region of interest" description="Disordered" evidence="3">
    <location>
        <begin position="70"/>
        <end position="90"/>
    </location>
</feature>
<feature type="domain" description="Zn(2)-C6 fungal-type" evidence="4">
    <location>
        <begin position="34"/>
        <end position="67"/>
    </location>
</feature>
<dbReference type="Pfam" id="PF00172">
    <property type="entry name" value="Zn_clus"/>
    <property type="match status" value="1"/>
</dbReference>
<dbReference type="PANTHER" id="PTHR47425">
    <property type="entry name" value="FARB-RELATED"/>
    <property type="match status" value="1"/>
</dbReference>
<organism evidence="5 6">
    <name type="scientific">Trichoderma lentiforme</name>
    <dbReference type="NCBI Taxonomy" id="1567552"/>
    <lineage>
        <taxon>Eukaryota</taxon>
        <taxon>Fungi</taxon>
        <taxon>Dikarya</taxon>
        <taxon>Ascomycota</taxon>
        <taxon>Pezizomycotina</taxon>
        <taxon>Sordariomycetes</taxon>
        <taxon>Hypocreomycetidae</taxon>
        <taxon>Hypocreales</taxon>
        <taxon>Hypocreaceae</taxon>
        <taxon>Trichoderma</taxon>
    </lineage>
</organism>
<comment type="caution">
    <text evidence="5">The sequence shown here is derived from an EMBL/GenBank/DDBJ whole genome shotgun (WGS) entry which is preliminary data.</text>
</comment>
<keyword evidence="2" id="KW-0539">Nucleus</keyword>
<dbReference type="GO" id="GO:0000981">
    <property type="term" value="F:DNA-binding transcription factor activity, RNA polymerase II-specific"/>
    <property type="evidence" value="ECO:0007669"/>
    <property type="project" value="InterPro"/>
</dbReference>